<evidence type="ECO:0000313" key="4">
    <source>
        <dbReference type="Proteomes" id="UP001276659"/>
    </source>
</evidence>
<organism evidence="3 4">
    <name type="scientific">Lepraria neglecta</name>
    <dbReference type="NCBI Taxonomy" id="209136"/>
    <lineage>
        <taxon>Eukaryota</taxon>
        <taxon>Fungi</taxon>
        <taxon>Dikarya</taxon>
        <taxon>Ascomycota</taxon>
        <taxon>Pezizomycotina</taxon>
        <taxon>Lecanoromycetes</taxon>
        <taxon>OSLEUM clade</taxon>
        <taxon>Lecanoromycetidae</taxon>
        <taxon>Lecanorales</taxon>
        <taxon>Lecanorineae</taxon>
        <taxon>Stereocaulaceae</taxon>
        <taxon>Lepraria</taxon>
    </lineage>
</organism>
<dbReference type="EMBL" id="JASNWA010000010">
    <property type="protein sequence ID" value="KAK3168120.1"/>
    <property type="molecule type" value="Genomic_DNA"/>
</dbReference>
<evidence type="ECO:0000256" key="1">
    <source>
        <dbReference type="SAM" id="MobiDB-lite"/>
    </source>
</evidence>
<feature type="region of interest" description="Disordered" evidence="1">
    <location>
        <begin position="1"/>
        <end position="20"/>
    </location>
</feature>
<feature type="compositionally biased region" description="Basic and acidic residues" evidence="1">
    <location>
        <begin position="1"/>
        <end position="19"/>
    </location>
</feature>
<dbReference type="InterPro" id="IPR052935">
    <property type="entry name" value="Mg2+_PAP"/>
</dbReference>
<dbReference type="GO" id="GO:0030479">
    <property type="term" value="C:actin cortical patch"/>
    <property type="evidence" value="ECO:0007669"/>
    <property type="project" value="TreeGrafter"/>
</dbReference>
<dbReference type="PANTHER" id="PTHR28208:SF1">
    <property type="entry name" value="FILAMENT ORGANIZATION PROTEIN APP1-LIKE, PUTATIVE (AFU_ORTHOLOGUE AFUA_1G06650)-RELATED"/>
    <property type="match status" value="1"/>
</dbReference>
<proteinExistence type="predicted"/>
<evidence type="ECO:0000259" key="2">
    <source>
        <dbReference type="Pfam" id="PF09949"/>
    </source>
</evidence>
<dbReference type="PANTHER" id="PTHR28208">
    <property type="entry name" value="PHOSPHATIDATE PHOSPHATASE APP1"/>
    <property type="match status" value="1"/>
</dbReference>
<sequence>MDKARQVMEETGIERETRSEGGFAKTEAALPKHIGSRWNIPLMENMSSFLGGHNPMAKDVDPKEEEVWLLDNTAYRPVHIYPQDHQPYQAQFVAAFFKKNTGKDVSKDVSKAVANIADEIGLGKNDGVNRSDAEKTIAERLQPFIQTIAPARSVDVKFPDASVHKLGHGGRSAVSDQTIVCIKDHQDGESATIPAVPAGVTPHGPMLTHFAAPEGWLVVSDIDDSIKITMTPSPIGILRSTFVSEPAPIAGMPELYAQVTQTLNPTWFYLSASPYNLYPFLRKFLHKHYTPGTIILRDASWMDLGGFLASLTQGTEAYKRSRIEKIHTWLPKRKGLCVGDSTQSDPEAYGDICRLYPGWVKAVFIRKVTDVAEMKDTDKNTDERFEKAFRDVPRDVWRTFEDPKELYEAVASLKGM</sequence>
<protein>
    <recommendedName>
        <fullName evidence="2">Phosphatidate phosphatase APP1 catalytic domain-containing protein</fullName>
    </recommendedName>
</protein>
<keyword evidence="4" id="KW-1185">Reference proteome</keyword>
<dbReference type="Pfam" id="PF09949">
    <property type="entry name" value="APP1_cat"/>
    <property type="match status" value="1"/>
</dbReference>
<gene>
    <name evidence="3" type="ORF">OEA41_004566</name>
</gene>
<dbReference type="Proteomes" id="UP001276659">
    <property type="component" value="Unassembled WGS sequence"/>
</dbReference>
<dbReference type="InterPro" id="IPR019236">
    <property type="entry name" value="APP1_cat"/>
</dbReference>
<reference evidence="3" key="1">
    <citation type="submission" date="2022-11" db="EMBL/GenBank/DDBJ databases">
        <title>Chromosomal genome sequence assembly and mating type (MAT) locus characterization of the leprose asexual lichenized fungus Lepraria neglecta (Nyl.) Erichsen.</title>
        <authorList>
            <person name="Allen J.L."/>
            <person name="Pfeffer B."/>
        </authorList>
    </citation>
    <scope>NUCLEOTIDE SEQUENCE</scope>
    <source>
        <strain evidence="3">Allen 5258</strain>
    </source>
</reference>
<name>A0AAD9YYV0_9LECA</name>
<accession>A0AAD9YYV0</accession>
<comment type="caution">
    <text evidence="3">The sequence shown here is derived from an EMBL/GenBank/DDBJ whole genome shotgun (WGS) entry which is preliminary data.</text>
</comment>
<feature type="domain" description="Phosphatidate phosphatase APP1 catalytic" evidence="2">
    <location>
        <begin position="216"/>
        <end position="367"/>
    </location>
</feature>
<evidence type="ECO:0000313" key="3">
    <source>
        <dbReference type="EMBL" id="KAK3168120.1"/>
    </source>
</evidence>
<dbReference type="GO" id="GO:0008195">
    <property type="term" value="F:phosphatidate phosphatase activity"/>
    <property type="evidence" value="ECO:0007669"/>
    <property type="project" value="InterPro"/>
</dbReference>
<dbReference type="AlphaFoldDB" id="A0AAD9YYV0"/>